<dbReference type="EMBL" id="QSFP01000057">
    <property type="protein sequence ID" value="RHA59936.1"/>
    <property type="molecule type" value="Genomic_DNA"/>
</dbReference>
<accession>A0A415TJW9</accession>
<sequence>MSKYLMNNCTGEERTEDDRTVRKVLYTYDRVGRLVRKEVVRNLTDMFWRKQERPCAGRSRSRSCIIMGKRQRRCTAGSKRCMTIPESRRRADCLIRVRRAGKLLTQTG</sequence>
<protein>
    <submittedName>
        <fullName evidence="2">Uncharacterized protein</fullName>
    </submittedName>
</protein>
<organism evidence="2 3">
    <name type="scientific">Roseburia intestinalis</name>
    <dbReference type="NCBI Taxonomy" id="166486"/>
    <lineage>
        <taxon>Bacteria</taxon>
        <taxon>Bacillati</taxon>
        <taxon>Bacillota</taxon>
        <taxon>Clostridia</taxon>
        <taxon>Lachnospirales</taxon>
        <taxon>Lachnospiraceae</taxon>
        <taxon>Roseburia</taxon>
    </lineage>
</organism>
<gene>
    <name evidence="1" type="ORF">DW927_20280</name>
    <name evidence="2" type="ORF">DWZ31_19605</name>
</gene>
<evidence type="ECO:0000313" key="3">
    <source>
        <dbReference type="Proteomes" id="UP000283586"/>
    </source>
</evidence>
<evidence type="ECO:0000313" key="2">
    <source>
        <dbReference type="EMBL" id="RHN02020.1"/>
    </source>
</evidence>
<dbReference type="AlphaFoldDB" id="A0A415TJW9"/>
<evidence type="ECO:0000313" key="4">
    <source>
        <dbReference type="Proteomes" id="UP000284465"/>
    </source>
</evidence>
<reference evidence="3 4" key="1">
    <citation type="submission" date="2018-08" db="EMBL/GenBank/DDBJ databases">
        <title>A genome reference for cultivated species of the human gut microbiota.</title>
        <authorList>
            <person name="Zou Y."/>
            <person name="Xue W."/>
            <person name="Luo G."/>
        </authorList>
    </citation>
    <scope>NUCLEOTIDE SEQUENCE [LARGE SCALE GENOMIC DNA]</scope>
    <source>
        <strain evidence="2 3">AF31-21AC</strain>
        <strain evidence="1 4">AM43-11</strain>
    </source>
</reference>
<evidence type="ECO:0000313" key="1">
    <source>
        <dbReference type="EMBL" id="RHA59936.1"/>
    </source>
</evidence>
<proteinExistence type="predicted"/>
<dbReference type="EMBL" id="QRQN01000056">
    <property type="protein sequence ID" value="RHN02020.1"/>
    <property type="molecule type" value="Genomic_DNA"/>
</dbReference>
<name>A0A415TJW9_9FIRM</name>
<dbReference type="Proteomes" id="UP000283586">
    <property type="component" value="Unassembled WGS sequence"/>
</dbReference>
<dbReference type="Proteomes" id="UP000284465">
    <property type="component" value="Unassembled WGS sequence"/>
</dbReference>
<comment type="caution">
    <text evidence="2">The sequence shown here is derived from an EMBL/GenBank/DDBJ whole genome shotgun (WGS) entry which is preliminary data.</text>
</comment>